<evidence type="ECO:0000256" key="8">
    <source>
        <dbReference type="PIRSR" id="PIRSR618044-2"/>
    </source>
</evidence>
<name>A0A3A9AV49_9FIRM</name>
<feature type="binding site" evidence="8">
    <location>
        <position position="396"/>
    </location>
    <ligand>
        <name>substrate</name>
    </ligand>
</feature>
<dbReference type="GO" id="GO:0009252">
    <property type="term" value="P:peptidoglycan biosynthetic process"/>
    <property type="evidence" value="ECO:0007669"/>
    <property type="project" value="UniProtKB-KW"/>
</dbReference>
<feature type="active site" description="Acyl-ester intermediate" evidence="7">
    <location>
        <position position="220"/>
    </location>
</feature>
<evidence type="ECO:0000256" key="7">
    <source>
        <dbReference type="PIRSR" id="PIRSR618044-1"/>
    </source>
</evidence>
<protein>
    <submittedName>
        <fullName evidence="11">D-alanyl-D-alanine carboxypeptidase</fullName>
    </submittedName>
</protein>
<evidence type="ECO:0000256" key="6">
    <source>
        <dbReference type="ARBA" id="ARBA00023316"/>
    </source>
</evidence>
<dbReference type="GO" id="GO:0009002">
    <property type="term" value="F:serine-type D-Ala-D-Ala carboxypeptidase activity"/>
    <property type="evidence" value="ECO:0007669"/>
    <property type="project" value="InterPro"/>
</dbReference>
<keyword evidence="12" id="KW-1185">Reference proteome</keyword>
<evidence type="ECO:0000259" key="10">
    <source>
        <dbReference type="Pfam" id="PF00768"/>
    </source>
</evidence>
<keyword evidence="5" id="KW-0573">Peptidoglycan synthesis</keyword>
<evidence type="ECO:0000256" key="2">
    <source>
        <dbReference type="ARBA" id="ARBA00022729"/>
    </source>
</evidence>
<dbReference type="Proteomes" id="UP000280696">
    <property type="component" value="Unassembled WGS sequence"/>
</dbReference>
<feature type="domain" description="Peptidase S11 D-alanyl-D-alanine carboxypeptidase A N-terminal" evidence="10">
    <location>
        <begin position="197"/>
        <end position="429"/>
    </location>
</feature>
<dbReference type="GO" id="GO:0006508">
    <property type="term" value="P:proteolysis"/>
    <property type="evidence" value="ECO:0007669"/>
    <property type="project" value="InterPro"/>
</dbReference>
<gene>
    <name evidence="11" type="ORF">D7V94_11420</name>
</gene>
<comment type="caution">
    <text evidence="11">The sequence shown here is derived from an EMBL/GenBank/DDBJ whole genome shotgun (WGS) entry which is preliminary data.</text>
</comment>
<dbReference type="GO" id="GO:0008360">
    <property type="term" value="P:regulation of cell shape"/>
    <property type="evidence" value="ECO:0007669"/>
    <property type="project" value="UniProtKB-KW"/>
</dbReference>
<accession>A0A3A9AV49</accession>
<feature type="active site" evidence="7">
    <location>
        <position position="283"/>
    </location>
</feature>
<keyword evidence="11" id="KW-0121">Carboxypeptidase</keyword>
<keyword evidence="11" id="KW-0645">Protease</keyword>
<evidence type="ECO:0000256" key="1">
    <source>
        <dbReference type="ARBA" id="ARBA00007164"/>
    </source>
</evidence>
<evidence type="ECO:0000256" key="5">
    <source>
        <dbReference type="ARBA" id="ARBA00022984"/>
    </source>
</evidence>
<comment type="similarity">
    <text evidence="1 9">Belongs to the peptidase S11 family.</text>
</comment>
<proteinExistence type="inferred from homology"/>
<keyword evidence="4" id="KW-0133">Cell shape</keyword>
<dbReference type="InterPro" id="IPR012338">
    <property type="entry name" value="Beta-lactam/transpept-like"/>
</dbReference>
<dbReference type="AlphaFoldDB" id="A0A3A9AV49"/>
<keyword evidence="6" id="KW-0961">Cell wall biogenesis/degradation</keyword>
<dbReference type="InterPro" id="IPR018044">
    <property type="entry name" value="Peptidase_S11"/>
</dbReference>
<evidence type="ECO:0000256" key="4">
    <source>
        <dbReference type="ARBA" id="ARBA00022960"/>
    </source>
</evidence>
<dbReference type="Gene3D" id="3.40.710.10">
    <property type="entry name" value="DD-peptidase/beta-lactamase superfamily"/>
    <property type="match status" value="1"/>
</dbReference>
<dbReference type="InterPro" id="IPR001967">
    <property type="entry name" value="Peptidase_S11_N"/>
</dbReference>
<evidence type="ECO:0000256" key="9">
    <source>
        <dbReference type="RuleBase" id="RU004016"/>
    </source>
</evidence>
<dbReference type="PANTHER" id="PTHR21581:SF6">
    <property type="entry name" value="TRAFFICKING PROTEIN PARTICLE COMPLEX SUBUNIT 12"/>
    <property type="match status" value="1"/>
</dbReference>
<keyword evidence="3" id="KW-0378">Hydrolase</keyword>
<evidence type="ECO:0000256" key="3">
    <source>
        <dbReference type="ARBA" id="ARBA00022801"/>
    </source>
</evidence>
<dbReference type="Pfam" id="PF00768">
    <property type="entry name" value="Peptidase_S11"/>
    <property type="match status" value="1"/>
</dbReference>
<dbReference type="SUPFAM" id="SSF56601">
    <property type="entry name" value="beta-lactamase/transpeptidase-like"/>
    <property type="match status" value="1"/>
</dbReference>
<dbReference type="GO" id="GO:0071555">
    <property type="term" value="P:cell wall organization"/>
    <property type="evidence" value="ECO:0007669"/>
    <property type="project" value="UniProtKB-KW"/>
</dbReference>
<dbReference type="EMBL" id="RAYQ01000011">
    <property type="protein sequence ID" value="RKI91106.1"/>
    <property type="molecule type" value="Genomic_DNA"/>
</dbReference>
<feature type="active site" description="Proton acceptor" evidence="7">
    <location>
        <position position="223"/>
    </location>
</feature>
<organism evidence="11 12">
    <name type="scientific">Parablautia intestinalis</name>
    <dbReference type="NCBI Taxonomy" id="2320100"/>
    <lineage>
        <taxon>Bacteria</taxon>
        <taxon>Bacillati</taxon>
        <taxon>Bacillota</taxon>
        <taxon>Clostridia</taxon>
        <taxon>Lachnospirales</taxon>
        <taxon>Lachnospiraceae</taxon>
        <taxon>Parablautia</taxon>
    </lineage>
</organism>
<evidence type="ECO:0000313" key="12">
    <source>
        <dbReference type="Proteomes" id="UP000280696"/>
    </source>
</evidence>
<sequence length="482" mass="52820">MVIGMNTILQKTGFLILTVLLVSFMLPVRVWASFEIPGTCQVQTDSGAADTVKTLDYSYAHNTYLSLRDMAMVLKDTEKSFSLEITQNSVSLTTEAVYTPTGTENSSWESDENPDIPLRRNEFQINGQKAVYHTLITRLPSGDYDCFMMTTDLAMLLDVTIISSEEGLLWVDTKEPFYASPADLEDAGYFYGVNGVLVGDATTGDVFFAYQSDEPYPIASTSKLMTCLLTMEAISSGQITPSQSVIISDAVERLAASSDGVIPLKAGDEITIQELMTGLLLPSSNECALCLAQTIAGSEEAFVQMMNHKAGELGLSQAVFYNSHGLPSYTEDPISSKRQNRMSAEDMFRLSSYLLEVYPQVTEITSMKETTLESLDFKVQNGNPLLYNMSQVTGLKTGTTNKAGACLVTSLTVEDEGQTHDLVVVVLGSEDSMERGRISGLLARYAIQAFYEGPEIDRESLENLPVNAQAAVDRIIRDAMKR</sequence>
<reference evidence="11 12" key="1">
    <citation type="submission" date="2018-09" db="EMBL/GenBank/DDBJ databases">
        <title>Murine metabolic-syndrome-specific gut microbial biobank.</title>
        <authorList>
            <person name="Liu C."/>
        </authorList>
    </citation>
    <scope>NUCLEOTIDE SEQUENCE [LARGE SCALE GENOMIC DNA]</scope>
    <source>
        <strain evidence="11 12">0.1xD8-82</strain>
    </source>
</reference>
<evidence type="ECO:0000313" key="11">
    <source>
        <dbReference type="EMBL" id="RKI91106.1"/>
    </source>
</evidence>
<dbReference type="PRINTS" id="PR00725">
    <property type="entry name" value="DADACBPTASE1"/>
</dbReference>
<dbReference type="OrthoDB" id="9791132at2"/>
<dbReference type="PANTHER" id="PTHR21581">
    <property type="entry name" value="D-ALANYL-D-ALANINE CARBOXYPEPTIDASE"/>
    <property type="match status" value="1"/>
</dbReference>
<keyword evidence="2" id="KW-0732">Signal</keyword>